<dbReference type="Gene3D" id="3.10.180.10">
    <property type="entry name" value="2,3-Dihydroxybiphenyl 1,2-Dioxygenase, domain 1"/>
    <property type="match status" value="1"/>
</dbReference>
<dbReference type="Pfam" id="PF13302">
    <property type="entry name" value="Acetyltransf_3"/>
    <property type="match status" value="1"/>
</dbReference>
<dbReference type="SUPFAM" id="SSF55729">
    <property type="entry name" value="Acyl-CoA N-acyltransferases (Nat)"/>
    <property type="match status" value="1"/>
</dbReference>
<organism evidence="2 3">
    <name type="scientific">Campylobacter porcelli</name>
    <dbReference type="NCBI Taxonomy" id="1660073"/>
    <lineage>
        <taxon>Bacteria</taxon>
        <taxon>Pseudomonadati</taxon>
        <taxon>Campylobacterota</taxon>
        <taxon>Epsilonproteobacteria</taxon>
        <taxon>Campylobacterales</taxon>
        <taxon>Campylobacteraceae</taxon>
        <taxon>Campylobacter</taxon>
    </lineage>
</organism>
<dbReference type="PANTHER" id="PTHR43415:SF3">
    <property type="entry name" value="GNAT-FAMILY ACETYLTRANSFERASE"/>
    <property type="match status" value="1"/>
</dbReference>
<gene>
    <name evidence="2" type="ORF">CSUIS_1363</name>
</gene>
<sequence length="329" mass="38328">MFHSFKEKGFAYSIRPVTLDDAQFIIDIRLEDSERNKYIHKISRDLKLQINWLNKYFKSPDDYYFVVENNLTGEKEGLIGIYNIKDRVAELGRWVVKKGSMATIESIQLAYKFAFKRLNLAEIYTKTIEDNVLVVEFHKSIGAKTRKILINEFEIDGQSYNAVWQFIDRDNYFSCVSFGLEEKSIKIFQRNLKVALGNFEFHHIGIATKNIEKEFKTYAMLGYTKEAFFDGDINQGVKGLFITAKNQPRLELLENLEGSSTLDYWLKQGIKLYHFGYMVSDIDKAFEIFTVKLGAKIISPMKISQFFGKRICFVVLNNMFIIELIESKS</sequence>
<evidence type="ECO:0000259" key="1">
    <source>
        <dbReference type="Pfam" id="PF13302"/>
    </source>
</evidence>
<dbReference type="InterPro" id="IPR016181">
    <property type="entry name" value="Acyl_CoA_acyltransferase"/>
</dbReference>
<dbReference type="STRING" id="1660073.CSUIS_1363"/>
<dbReference type="SUPFAM" id="SSF54593">
    <property type="entry name" value="Glyoxalase/Bleomycin resistance protein/Dihydroxybiphenyl dioxygenase"/>
    <property type="match status" value="1"/>
</dbReference>
<dbReference type="AlphaFoldDB" id="A0A1X9SY58"/>
<evidence type="ECO:0000313" key="2">
    <source>
        <dbReference type="EMBL" id="ARR01155.1"/>
    </source>
</evidence>
<dbReference type="InterPro" id="IPR000182">
    <property type="entry name" value="GNAT_dom"/>
</dbReference>
<dbReference type="KEGG" id="camy:CSUIS_1363"/>
<dbReference type="Proteomes" id="UP000194260">
    <property type="component" value="Chromosome"/>
</dbReference>
<feature type="domain" description="N-acetyltransferase" evidence="1">
    <location>
        <begin position="14"/>
        <end position="144"/>
    </location>
</feature>
<reference evidence="3" key="1">
    <citation type="journal article" date="2017" name="Genome Biol. Evol.">
        <title>Comparative Genomic Analysis Identifies a Campylobacter Clade Deficient in Selenium Metabolism.</title>
        <authorList>
            <person name="Miller W.G."/>
            <person name="Yee E."/>
            <person name="Lopes B.S."/>
            <person name="Chapman M.H."/>
            <person name="Huynh S."/>
            <person name="Bono J.L."/>
            <person name="Parker C.T."/>
            <person name="Strachan N.J.C."/>
            <person name="Forbes K.J."/>
        </authorList>
    </citation>
    <scope>NUCLEOTIDE SEQUENCE [LARGE SCALE GENOMIC DNA]</scope>
    <source>
        <strain evidence="3">RM6137</strain>
    </source>
</reference>
<dbReference type="EMBL" id="CP018789">
    <property type="protein sequence ID" value="ARR01155.1"/>
    <property type="molecule type" value="Genomic_DNA"/>
</dbReference>
<keyword evidence="2" id="KW-0808">Transferase</keyword>
<name>A0A1X9SY58_9BACT</name>
<dbReference type="RefSeq" id="WP_086298185.1">
    <property type="nucleotide sequence ID" value="NZ_CP018789.1"/>
</dbReference>
<dbReference type="GO" id="GO:0016747">
    <property type="term" value="F:acyltransferase activity, transferring groups other than amino-acyl groups"/>
    <property type="evidence" value="ECO:0007669"/>
    <property type="project" value="InterPro"/>
</dbReference>
<protein>
    <submittedName>
        <fullName evidence="2">Acetyltransferase</fullName>
    </submittedName>
</protein>
<dbReference type="Gene3D" id="3.40.630.30">
    <property type="match status" value="1"/>
</dbReference>
<dbReference type="Pfam" id="PF13669">
    <property type="entry name" value="Glyoxalase_4"/>
    <property type="match status" value="1"/>
</dbReference>
<accession>A0A1X9SY58</accession>
<evidence type="ECO:0000313" key="3">
    <source>
        <dbReference type="Proteomes" id="UP000194260"/>
    </source>
</evidence>
<dbReference type="PANTHER" id="PTHR43415">
    <property type="entry name" value="SPERMIDINE N(1)-ACETYLTRANSFERASE"/>
    <property type="match status" value="1"/>
</dbReference>
<proteinExistence type="predicted"/>
<dbReference type="InterPro" id="IPR029068">
    <property type="entry name" value="Glyas_Bleomycin-R_OHBP_Dase"/>
</dbReference>